<keyword evidence="4" id="KW-0378">Hydrolase</keyword>
<protein>
    <submittedName>
        <fullName evidence="3 4">Metallophosphoesterase</fullName>
        <ecNumber evidence="4">3.1.-.-</ecNumber>
    </submittedName>
</protein>
<dbReference type="Gene3D" id="3.60.21.10">
    <property type="match status" value="1"/>
</dbReference>
<dbReference type="Pfam" id="PF00149">
    <property type="entry name" value="Metallophos"/>
    <property type="match status" value="1"/>
</dbReference>
<reference evidence="4 5" key="1">
    <citation type="submission" date="2018-06" db="EMBL/GenBank/DDBJ databases">
        <authorList>
            <consortium name="Pathogen Informatics"/>
            <person name="Doyle S."/>
        </authorList>
    </citation>
    <scope>NUCLEOTIDE SEQUENCE [LARGE SCALE GENOMIC DNA]</scope>
    <source>
        <strain evidence="4 5">NCTC11997</strain>
    </source>
</reference>
<evidence type="ECO:0000313" key="4">
    <source>
        <dbReference type="EMBL" id="SUA57467.1"/>
    </source>
</evidence>
<organism evidence="4 5">
    <name type="scientific">Oligella ureolytica</name>
    <dbReference type="NCBI Taxonomy" id="90244"/>
    <lineage>
        <taxon>Bacteria</taxon>
        <taxon>Pseudomonadati</taxon>
        <taxon>Pseudomonadota</taxon>
        <taxon>Betaproteobacteria</taxon>
        <taxon>Burkholderiales</taxon>
        <taxon>Alcaligenaceae</taxon>
        <taxon>Oligella</taxon>
    </lineage>
</organism>
<dbReference type="STRING" id="1122619.GCA_000373745_00293"/>
<name>A0A378XH33_9BURK</name>
<feature type="transmembrane region" description="Helical" evidence="1">
    <location>
        <begin position="30"/>
        <end position="49"/>
    </location>
</feature>
<proteinExistence type="predicted"/>
<evidence type="ECO:0000259" key="2">
    <source>
        <dbReference type="Pfam" id="PF00149"/>
    </source>
</evidence>
<dbReference type="InterPro" id="IPR051158">
    <property type="entry name" value="Metallophosphoesterase_sf"/>
</dbReference>
<dbReference type="AlphaFoldDB" id="A0A378XH33"/>
<evidence type="ECO:0000313" key="5">
    <source>
        <dbReference type="Proteomes" id="UP000254603"/>
    </source>
</evidence>
<dbReference type="InterPro" id="IPR004843">
    <property type="entry name" value="Calcineurin-like_PHP"/>
</dbReference>
<dbReference type="Proteomes" id="UP000594903">
    <property type="component" value="Chromosome"/>
</dbReference>
<dbReference type="EMBL" id="CP065725">
    <property type="protein sequence ID" value="QPT39762.1"/>
    <property type="molecule type" value="Genomic_DNA"/>
</dbReference>
<dbReference type="EC" id="3.1.-.-" evidence="4"/>
<gene>
    <name evidence="3" type="ORF">I6G29_11640</name>
    <name evidence="4" type="ORF">NCTC11997_02396</name>
</gene>
<evidence type="ECO:0000313" key="6">
    <source>
        <dbReference type="Proteomes" id="UP000594903"/>
    </source>
</evidence>
<reference evidence="3 6" key="2">
    <citation type="submission" date="2020-12" db="EMBL/GenBank/DDBJ databases">
        <title>FDA dAtabase for Regulatory Grade micrObial Sequences (FDA-ARGOS): Supporting development and validation of Infectious Disease Dx tests.</title>
        <authorList>
            <person name="Sproer C."/>
            <person name="Gronow S."/>
            <person name="Severitt S."/>
            <person name="Schroder I."/>
            <person name="Tallon L."/>
            <person name="Sadzewicz L."/>
            <person name="Zhao X."/>
            <person name="Boylan J."/>
            <person name="Ott S."/>
            <person name="Bowen H."/>
            <person name="Vavikolanu K."/>
            <person name="Mehta A."/>
            <person name="Aluvathingal J."/>
            <person name="Nadendla S."/>
            <person name="Lowell S."/>
            <person name="Myers T."/>
            <person name="Yan Y."/>
            <person name="Sichtig H."/>
        </authorList>
    </citation>
    <scope>NUCLEOTIDE SEQUENCE [LARGE SCALE GENOMIC DNA]</scope>
    <source>
        <strain evidence="3 6">FDAARGOS_872</strain>
    </source>
</reference>
<dbReference type="OrthoDB" id="9780884at2"/>
<dbReference type="Proteomes" id="UP000254603">
    <property type="component" value="Unassembled WGS sequence"/>
</dbReference>
<evidence type="ECO:0000256" key="1">
    <source>
        <dbReference type="SAM" id="Phobius"/>
    </source>
</evidence>
<dbReference type="EMBL" id="UGSB01000001">
    <property type="protein sequence ID" value="SUA57467.1"/>
    <property type="molecule type" value="Genomic_DNA"/>
</dbReference>
<evidence type="ECO:0000313" key="3">
    <source>
        <dbReference type="EMBL" id="QPT39762.1"/>
    </source>
</evidence>
<dbReference type="CDD" id="cd07385">
    <property type="entry name" value="MPP_YkuE_C"/>
    <property type="match status" value="1"/>
</dbReference>
<dbReference type="PANTHER" id="PTHR31302:SF0">
    <property type="entry name" value="TRANSMEMBRANE PROTEIN WITH METALLOPHOSPHOESTERASE DOMAIN"/>
    <property type="match status" value="1"/>
</dbReference>
<accession>A0A378XH33</accession>
<keyword evidence="1" id="KW-0472">Membrane</keyword>
<feature type="transmembrane region" description="Helical" evidence="1">
    <location>
        <begin position="61"/>
        <end position="82"/>
    </location>
</feature>
<keyword evidence="1" id="KW-1133">Transmembrane helix</keyword>
<keyword evidence="6" id="KW-1185">Reference proteome</keyword>
<dbReference type="SUPFAM" id="SSF56300">
    <property type="entry name" value="Metallo-dependent phosphatases"/>
    <property type="match status" value="1"/>
</dbReference>
<feature type="domain" description="Calcineurin-like phosphoesterase" evidence="2">
    <location>
        <begin position="151"/>
        <end position="317"/>
    </location>
</feature>
<dbReference type="PANTHER" id="PTHR31302">
    <property type="entry name" value="TRANSMEMBRANE PROTEIN WITH METALLOPHOSPHOESTERASE DOMAIN-RELATED"/>
    <property type="match status" value="1"/>
</dbReference>
<dbReference type="GO" id="GO:0016787">
    <property type="term" value="F:hydrolase activity"/>
    <property type="evidence" value="ECO:0007669"/>
    <property type="project" value="UniProtKB-KW"/>
</dbReference>
<feature type="transmembrane region" description="Helical" evidence="1">
    <location>
        <begin position="103"/>
        <end position="125"/>
    </location>
</feature>
<keyword evidence="1" id="KW-0812">Transmembrane</keyword>
<dbReference type="RefSeq" id="WP_018573471.1">
    <property type="nucleotide sequence ID" value="NZ_CP065725.1"/>
</dbReference>
<sequence length="387" mass="43483">MVIHLVGLIIFVYIFIRLIRPLPLRWWFKLSYAGIAFLATQVHLLQKYLLGGLAAPEIPGWLIMTLGWAFASMMLLACSLLLRDLLLLLTYSLNKGERIRQKILSPLNSSFMIMFSTFICAVGVWRAVSFPTVSHIELYFDKLPPAFDGYRIAHLTDLHASRLLPESWLGETLRITSRLKPDLVLITGDLIDGTPEKRRQDMRAFKKLDAPDGAWAALGNHEYYSGLNDWLEAFKTIGLPVLVNENIRIQRGSEEIVIAAISDIAAKRFDEEMPDIDKALAGTKESDMLILMSHRPINAQTHADKGVSLQLSGHTHGGQIIALNLLTKIMNQGFLMGLYKVDDMYLYLNRGTGLWGGMPVRIGVEAEIAEITLRTTKKTEPETEATH</sequence>
<feature type="transmembrane region" description="Helical" evidence="1">
    <location>
        <begin position="6"/>
        <end position="23"/>
    </location>
</feature>
<dbReference type="InterPro" id="IPR029052">
    <property type="entry name" value="Metallo-depent_PP-like"/>
</dbReference>